<protein>
    <submittedName>
        <fullName evidence="2">(E)-2-((N-methylformamido)methylene)succinate hydrolase</fullName>
        <ecNumber evidence="2">3.5.1.-</ecNumber>
    </submittedName>
</protein>
<dbReference type="GO" id="GO:0046464">
    <property type="term" value="P:acylglycerol catabolic process"/>
    <property type="evidence" value="ECO:0007669"/>
    <property type="project" value="TreeGrafter"/>
</dbReference>
<organism evidence="2 3">
    <name type="scientific">Leucobacter soli</name>
    <dbReference type="NCBI Taxonomy" id="2812850"/>
    <lineage>
        <taxon>Bacteria</taxon>
        <taxon>Bacillati</taxon>
        <taxon>Actinomycetota</taxon>
        <taxon>Actinomycetes</taxon>
        <taxon>Micrococcales</taxon>
        <taxon>Microbacteriaceae</taxon>
        <taxon>Leucobacter</taxon>
    </lineage>
</organism>
<dbReference type="AlphaFoldDB" id="A0A916K207"/>
<dbReference type="InterPro" id="IPR050266">
    <property type="entry name" value="AB_hydrolase_sf"/>
</dbReference>
<evidence type="ECO:0000259" key="1">
    <source>
        <dbReference type="Pfam" id="PF00561"/>
    </source>
</evidence>
<comment type="caution">
    <text evidence="2">The sequence shown here is derived from an EMBL/GenBank/DDBJ whole genome shotgun (WGS) entry which is preliminary data.</text>
</comment>
<evidence type="ECO:0000313" key="2">
    <source>
        <dbReference type="EMBL" id="CAG7615655.1"/>
    </source>
</evidence>
<keyword evidence="2" id="KW-0378">Hydrolase</keyword>
<keyword evidence="3" id="KW-1185">Reference proteome</keyword>
<accession>A0A916K207</accession>
<dbReference type="Proteomes" id="UP000693892">
    <property type="component" value="Unassembled WGS sequence"/>
</dbReference>
<dbReference type="PANTHER" id="PTHR43798">
    <property type="entry name" value="MONOACYLGLYCEROL LIPASE"/>
    <property type="match status" value="1"/>
</dbReference>
<dbReference type="GO" id="GO:0016020">
    <property type="term" value="C:membrane"/>
    <property type="evidence" value="ECO:0007669"/>
    <property type="project" value="TreeGrafter"/>
</dbReference>
<sequence length="266" mass="29417">MIIPKRKTDLNVHVRNLFADGRPIVLVHGVSASADYWGKVIELLPRDRPVISYDLRGHGTSGKLTPPWTVDDFAKDHVELLDALGLDDVDLVGCSLGGIISQAITLNYPERVHRLVLVSSVAGRTPEESERSLARLHRIENNTIEEIAEESVVRWHTPEYIEEHPEVREKVLAQLRHLDRESYAASYRVLATTDHVDRLGEIAVPTVAITGEGDVGSTARMSELIAERVQNGRAVIVEGAKHSLLSETPEVVARVITEHFATGGEQ</sequence>
<reference evidence="2" key="1">
    <citation type="submission" date="2021-06" db="EMBL/GenBank/DDBJ databases">
        <authorList>
            <person name="Criscuolo A."/>
        </authorList>
    </citation>
    <scope>NUCLEOTIDE SEQUENCE</scope>
    <source>
        <strain evidence="2">CIP111803</strain>
    </source>
</reference>
<evidence type="ECO:0000313" key="3">
    <source>
        <dbReference type="Proteomes" id="UP000693892"/>
    </source>
</evidence>
<dbReference type="EMBL" id="CAJVAP010000022">
    <property type="protein sequence ID" value="CAG7615655.1"/>
    <property type="molecule type" value="Genomic_DNA"/>
</dbReference>
<dbReference type="InterPro" id="IPR000073">
    <property type="entry name" value="AB_hydrolase_1"/>
</dbReference>
<dbReference type="RefSeq" id="WP_218115806.1">
    <property type="nucleotide sequence ID" value="NZ_CAJVAP010000022.1"/>
</dbReference>
<gene>
    <name evidence="2" type="primary">tgnD_2</name>
    <name evidence="2" type="ORF">LEUCIP111803_01902</name>
</gene>
<dbReference type="PANTHER" id="PTHR43798:SF5">
    <property type="entry name" value="MONOACYLGLYCEROL LIPASE ABHD6"/>
    <property type="match status" value="1"/>
</dbReference>
<proteinExistence type="predicted"/>
<name>A0A916K207_9MICO</name>
<dbReference type="GO" id="GO:0047372">
    <property type="term" value="F:monoacylglycerol lipase activity"/>
    <property type="evidence" value="ECO:0007669"/>
    <property type="project" value="TreeGrafter"/>
</dbReference>
<dbReference type="EC" id="3.5.1.-" evidence="2"/>
<feature type="domain" description="AB hydrolase-1" evidence="1">
    <location>
        <begin position="23"/>
        <end position="145"/>
    </location>
</feature>
<dbReference type="Pfam" id="PF00561">
    <property type="entry name" value="Abhydrolase_1"/>
    <property type="match status" value="1"/>
</dbReference>